<sequence length="213" mass="24968">MSTVSGPLSDLDRAFYHISKRRKKSPPLEIFEELKTYLDLEGLGTTGQTDILTYWKSRRDDFPILYCMARDFLAVTINGVGVERLFNSARDICHYRRSRRHSDTIEATMLQMCTDRFTIDEEFRNIMDDIDTEDILFTVDERQDDDMENIIYISDIEDVDDLEDDSEDSAILIEQAAEPSLPNSDLTRTQQEVDARTSRSLRHHDRRPRQYKE</sequence>
<dbReference type="GO" id="GO:0008270">
    <property type="term" value="F:zinc ion binding"/>
    <property type="evidence" value="ECO:0007669"/>
    <property type="project" value="UniProtKB-KW"/>
</dbReference>
<accession>A0A1S9DGJ7</accession>
<organism evidence="8 9">
    <name type="scientific">Aspergillus oryzae</name>
    <name type="common">Yellow koji mold</name>
    <dbReference type="NCBI Taxonomy" id="5062"/>
    <lineage>
        <taxon>Eukaryota</taxon>
        <taxon>Fungi</taxon>
        <taxon>Dikarya</taxon>
        <taxon>Ascomycota</taxon>
        <taxon>Pezizomycotina</taxon>
        <taxon>Eurotiomycetes</taxon>
        <taxon>Eurotiomycetidae</taxon>
        <taxon>Eurotiales</taxon>
        <taxon>Aspergillaceae</taxon>
        <taxon>Aspergillus</taxon>
        <taxon>Aspergillus subgen. Circumdati</taxon>
    </lineage>
</organism>
<dbReference type="PANTHER" id="PTHR46481">
    <property type="entry name" value="ZINC FINGER BED DOMAIN-CONTAINING PROTEIN 4"/>
    <property type="match status" value="1"/>
</dbReference>
<evidence type="ECO:0000256" key="5">
    <source>
        <dbReference type="ARBA" id="ARBA00023242"/>
    </source>
</evidence>
<keyword evidence="3" id="KW-0863">Zinc-finger</keyword>
<name>A0A1S9DGJ7_ASPOZ</name>
<evidence type="ECO:0000313" key="9">
    <source>
        <dbReference type="Proteomes" id="UP000190312"/>
    </source>
</evidence>
<keyword evidence="5" id="KW-0539">Nucleus</keyword>
<dbReference type="GO" id="GO:0046983">
    <property type="term" value="F:protein dimerization activity"/>
    <property type="evidence" value="ECO:0007669"/>
    <property type="project" value="InterPro"/>
</dbReference>
<evidence type="ECO:0000256" key="6">
    <source>
        <dbReference type="SAM" id="MobiDB-lite"/>
    </source>
</evidence>
<evidence type="ECO:0000259" key="7">
    <source>
        <dbReference type="Pfam" id="PF05699"/>
    </source>
</evidence>
<evidence type="ECO:0000313" key="8">
    <source>
        <dbReference type="EMBL" id="OOO08201.1"/>
    </source>
</evidence>
<dbReference type="GO" id="GO:0005634">
    <property type="term" value="C:nucleus"/>
    <property type="evidence" value="ECO:0007669"/>
    <property type="project" value="UniProtKB-SubCell"/>
</dbReference>
<comment type="caution">
    <text evidence="8">The sequence shown here is derived from an EMBL/GenBank/DDBJ whole genome shotgun (WGS) entry which is preliminary data.</text>
</comment>
<dbReference type="InterPro" id="IPR052035">
    <property type="entry name" value="ZnF_BED_domain_contain"/>
</dbReference>
<dbReference type="EMBL" id="MKZY01000006">
    <property type="protein sequence ID" value="OOO08201.1"/>
    <property type="molecule type" value="Genomic_DNA"/>
</dbReference>
<comment type="subcellular location">
    <subcellularLocation>
        <location evidence="1">Nucleus</location>
    </subcellularLocation>
</comment>
<dbReference type="PANTHER" id="PTHR46481:SF10">
    <property type="entry name" value="ZINC FINGER BED DOMAIN-CONTAINING PROTEIN 39"/>
    <property type="match status" value="1"/>
</dbReference>
<dbReference type="InterPro" id="IPR008906">
    <property type="entry name" value="HATC_C_dom"/>
</dbReference>
<evidence type="ECO:0000256" key="4">
    <source>
        <dbReference type="ARBA" id="ARBA00022833"/>
    </source>
</evidence>
<dbReference type="InterPro" id="IPR012337">
    <property type="entry name" value="RNaseH-like_sf"/>
</dbReference>
<feature type="compositionally biased region" description="Polar residues" evidence="6">
    <location>
        <begin position="181"/>
        <end position="190"/>
    </location>
</feature>
<protein>
    <submittedName>
        <fullName evidence="8">HAT dimerization domain protein</fullName>
    </submittedName>
</protein>
<proteinExistence type="predicted"/>
<dbReference type="Pfam" id="PF05699">
    <property type="entry name" value="Dimer_Tnp_hAT"/>
    <property type="match status" value="1"/>
</dbReference>
<evidence type="ECO:0000256" key="1">
    <source>
        <dbReference type="ARBA" id="ARBA00004123"/>
    </source>
</evidence>
<evidence type="ECO:0000256" key="2">
    <source>
        <dbReference type="ARBA" id="ARBA00022723"/>
    </source>
</evidence>
<dbReference type="SUPFAM" id="SSF53098">
    <property type="entry name" value="Ribonuclease H-like"/>
    <property type="match status" value="1"/>
</dbReference>
<feature type="region of interest" description="Disordered" evidence="6">
    <location>
        <begin position="175"/>
        <end position="213"/>
    </location>
</feature>
<dbReference type="AlphaFoldDB" id="A0A1S9DGJ7"/>
<keyword evidence="4" id="KW-0862">Zinc</keyword>
<keyword evidence="2" id="KW-0479">Metal-binding</keyword>
<evidence type="ECO:0000256" key="3">
    <source>
        <dbReference type="ARBA" id="ARBA00022771"/>
    </source>
</evidence>
<feature type="domain" description="HAT C-terminal dimerisation" evidence="7">
    <location>
        <begin position="33"/>
        <end position="109"/>
    </location>
</feature>
<reference evidence="8 9" key="1">
    <citation type="submission" date="2016-10" db="EMBL/GenBank/DDBJ databases">
        <title>Genome sequencing of Aspergillus oryzae BCC7051.</title>
        <authorList>
            <person name="Thammarongtham C."/>
            <person name="Vorapreeda T."/>
            <person name="Nookaew I."/>
            <person name="Srisuk T."/>
            <person name="Land M."/>
            <person name="Jeennor S."/>
            <person name="Laoteng K."/>
        </authorList>
    </citation>
    <scope>NUCLEOTIDE SEQUENCE [LARGE SCALE GENOMIC DNA]</scope>
    <source>
        <strain evidence="8 9">BCC7051</strain>
    </source>
</reference>
<gene>
    <name evidence="8" type="ORF">OAory_01047010</name>
</gene>
<dbReference type="Proteomes" id="UP000190312">
    <property type="component" value="Unassembled WGS sequence"/>
</dbReference>